<dbReference type="Proteomes" id="UP000673383">
    <property type="component" value="Unassembled WGS sequence"/>
</dbReference>
<accession>A0A8I1YBF9</accession>
<evidence type="ECO:0000313" key="1">
    <source>
        <dbReference type="EMBL" id="MBP1295740.1"/>
    </source>
</evidence>
<organism evidence="1 2">
    <name type="scientific">Bradyrhizobium elkanii</name>
    <dbReference type="NCBI Taxonomy" id="29448"/>
    <lineage>
        <taxon>Bacteria</taxon>
        <taxon>Pseudomonadati</taxon>
        <taxon>Pseudomonadota</taxon>
        <taxon>Alphaproteobacteria</taxon>
        <taxon>Hyphomicrobiales</taxon>
        <taxon>Nitrobacteraceae</taxon>
        <taxon>Bradyrhizobium</taxon>
    </lineage>
</organism>
<sequence length="129" mass="14274">MQSAEIPALEPFSEVLSPTGARWSGEVVRLGYRIAGTDTVLTSIEVPLAVVRESIPRELAINLDPRGLVTASVECYTKETEFRAVSLVDLVRQLLHADRIRMEEIGMSDLEALLHILKISMQLVEAKMA</sequence>
<dbReference type="AlphaFoldDB" id="A0A8I1YBF9"/>
<dbReference type="RefSeq" id="WP_172647583.1">
    <property type="nucleotide sequence ID" value="NZ_JAFICZ010000001.1"/>
</dbReference>
<dbReference type="EMBL" id="JAFICZ010000001">
    <property type="protein sequence ID" value="MBP1295740.1"/>
    <property type="molecule type" value="Genomic_DNA"/>
</dbReference>
<gene>
    <name evidence="1" type="ORF">JOH49_005493</name>
</gene>
<evidence type="ECO:0000313" key="2">
    <source>
        <dbReference type="Proteomes" id="UP000673383"/>
    </source>
</evidence>
<name>A0A8I1YBF9_BRAEL</name>
<proteinExistence type="predicted"/>
<reference evidence="1" key="1">
    <citation type="submission" date="2021-02" db="EMBL/GenBank/DDBJ databases">
        <title>Genomic Encyclopedia of Type Strains, Phase IV (KMG-V): Genome sequencing to study the core and pangenomes of soil and plant-associated prokaryotes.</title>
        <authorList>
            <person name="Whitman W."/>
        </authorList>
    </citation>
    <scope>NUCLEOTIDE SEQUENCE</scope>
    <source>
        <strain evidence="1">USDA 406</strain>
    </source>
</reference>
<comment type="caution">
    <text evidence="1">The sequence shown here is derived from an EMBL/GenBank/DDBJ whole genome shotgun (WGS) entry which is preliminary data.</text>
</comment>
<protein>
    <submittedName>
        <fullName evidence="1">Uncharacterized protein</fullName>
    </submittedName>
</protein>